<keyword evidence="12" id="KW-0460">Magnesium</keyword>
<comment type="cofactor">
    <cofactor evidence="12">
        <name>Mg(2+)</name>
        <dbReference type="ChEBI" id="CHEBI:18420"/>
    </cofactor>
    <text evidence="12">Contains a di-nuclear catalytic Mg(2+) center.</text>
</comment>
<protein>
    <recommendedName>
        <fullName evidence="9 12">Phosphatidylinositol phosphate synthase</fullName>
        <shortName evidence="12">PIP synthase</shortName>
        <ecNumber evidence="12">2.7.8.-</ecNumber>
    </recommendedName>
    <alternativeName>
        <fullName evidence="10 12">CDP-diacylglycerol--D-myo-inositol-3-phosphate 3-phosphatidyltransferase</fullName>
    </alternativeName>
</protein>
<feature type="transmembrane region" description="Helical" evidence="12">
    <location>
        <begin position="88"/>
        <end position="107"/>
    </location>
</feature>
<comment type="caution">
    <text evidence="12">Lacks conserved residue(s) required for the propagation of feature annotation.</text>
</comment>
<comment type="pathway">
    <text evidence="2 12">Phospholipid metabolism; phosphatidylinositol phosphate biosynthesis.</text>
</comment>
<keyword evidence="12" id="KW-1208">Phospholipid metabolism</keyword>
<feature type="binding site" evidence="12">
    <location>
        <position position="86"/>
    </location>
    <ligand>
        <name>Mg(2+)</name>
        <dbReference type="ChEBI" id="CHEBI:18420"/>
        <label>2</label>
    </ligand>
</feature>
<proteinExistence type="inferred from homology"/>
<dbReference type="GO" id="GO:0008654">
    <property type="term" value="P:phospholipid biosynthetic process"/>
    <property type="evidence" value="ECO:0007669"/>
    <property type="project" value="UniProtKB-UniRule"/>
</dbReference>
<comment type="caution">
    <text evidence="13">The sequence shown here is derived from an EMBL/GenBank/DDBJ whole genome shotgun (WGS) entry which is preliminary data.</text>
</comment>
<comment type="catalytic activity">
    <reaction evidence="11 12">
        <text>a CDP-1,2-diacyl-sn-glycerol + 1D-myo-inositol 3-phosphate = a 1,2-diacyl-sn-glycero-3-phospho-(1D-myo-inositol-3-phosphate) + CMP + H(+)</text>
        <dbReference type="Rhea" id="RHEA:60504"/>
        <dbReference type="ChEBI" id="CHEBI:15378"/>
        <dbReference type="ChEBI" id="CHEBI:58088"/>
        <dbReference type="ChEBI" id="CHEBI:58332"/>
        <dbReference type="ChEBI" id="CHEBI:58401"/>
        <dbReference type="ChEBI" id="CHEBI:60377"/>
    </reaction>
</comment>
<name>A0A087EEF2_9BIFI</name>
<evidence type="ECO:0000313" key="14">
    <source>
        <dbReference type="Proteomes" id="UP000029080"/>
    </source>
</evidence>
<keyword evidence="5 12" id="KW-0812">Transmembrane</keyword>
<feature type="active site" description="Proton acceptor" evidence="12">
    <location>
        <position position="90"/>
    </location>
</feature>
<dbReference type="Proteomes" id="UP000029080">
    <property type="component" value="Unassembled WGS sequence"/>
</dbReference>
<dbReference type="HAMAP" id="MF_02241">
    <property type="entry name" value="PIP_synthase"/>
    <property type="match status" value="1"/>
</dbReference>
<keyword evidence="12" id="KW-0444">Lipid biosynthesis</keyword>
<evidence type="ECO:0000256" key="6">
    <source>
        <dbReference type="ARBA" id="ARBA00022989"/>
    </source>
</evidence>
<dbReference type="UniPathway" id="UPA00220"/>
<evidence type="ECO:0000256" key="5">
    <source>
        <dbReference type="ARBA" id="ARBA00022692"/>
    </source>
</evidence>
<evidence type="ECO:0000256" key="3">
    <source>
        <dbReference type="ARBA" id="ARBA00010441"/>
    </source>
</evidence>
<feature type="binding site" evidence="12">
    <location>
        <position position="68"/>
    </location>
    <ligand>
        <name>Mg(2+)</name>
        <dbReference type="ChEBI" id="CHEBI:18420"/>
        <label>1</label>
    </ligand>
</feature>
<feature type="binding site" evidence="12">
    <location>
        <position position="86"/>
    </location>
    <ligand>
        <name>Mg(2+)</name>
        <dbReference type="ChEBI" id="CHEBI:18420"/>
        <label>1</label>
    </ligand>
</feature>
<feature type="binding site" evidence="12">
    <location>
        <position position="79"/>
    </location>
    <ligand>
        <name>a CDP-1,2-diacyl-sn-glycerol</name>
        <dbReference type="ChEBI" id="CHEBI:58332"/>
    </ligand>
</feature>
<keyword evidence="12" id="KW-0443">Lipid metabolism</keyword>
<feature type="transmembrane region" description="Helical" evidence="12">
    <location>
        <begin position="191"/>
        <end position="210"/>
    </location>
</feature>
<evidence type="ECO:0000256" key="8">
    <source>
        <dbReference type="ARBA" id="ARBA00023935"/>
    </source>
</evidence>
<dbReference type="GO" id="GO:0005886">
    <property type="term" value="C:plasma membrane"/>
    <property type="evidence" value="ECO:0007669"/>
    <property type="project" value="UniProtKB-SubCell"/>
</dbReference>
<keyword evidence="12 13" id="KW-0808">Transferase</keyword>
<keyword evidence="12" id="KW-0594">Phospholipid biosynthesis</keyword>
<keyword evidence="6 12" id="KW-1133">Transmembrane helix</keyword>
<comment type="subunit">
    <text evidence="4 12">Homodimer.</text>
</comment>
<feature type="binding site" evidence="12">
    <location>
        <position position="65"/>
    </location>
    <ligand>
        <name>Mg(2+)</name>
        <dbReference type="ChEBI" id="CHEBI:18420"/>
        <label>2</label>
    </ligand>
</feature>
<keyword evidence="12" id="KW-1003">Cell membrane</keyword>
<dbReference type="GO" id="GO:0012505">
    <property type="term" value="C:endomembrane system"/>
    <property type="evidence" value="ECO:0007669"/>
    <property type="project" value="UniProtKB-SubCell"/>
</dbReference>
<sequence>MLEHLRAPLKRLIEPIAKALISIGLTADAVTVIGSIGTIVVALLTGITGRLFPGALILTFLVLFDSLDGSIAALTTGGTRFGAFLDSTLDRIADWALLAGLEIYFVMHGDLGHDAAGNMWGTSGVVVTYIGMFAALYGIMTSVVTSYARARAESLGCEAKEGIAARADRLLIILLGMAIADWSGQDLWLSAALILLCALGTITVIQRIMVVRSQLQ</sequence>
<reference evidence="13 14" key="1">
    <citation type="submission" date="2014-03" db="EMBL/GenBank/DDBJ databases">
        <title>Genomics of Bifidobacteria.</title>
        <authorList>
            <person name="Ventura M."/>
            <person name="Milani C."/>
            <person name="Lugli G.A."/>
        </authorList>
    </citation>
    <scope>NUCLEOTIDE SEQUENCE [LARGE SCALE GENOMIC DNA]</scope>
    <source>
        <strain evidence="13 14">JCM 13495</strain>
    </source>
</reference>
<keyword evidence="7 12" id="KW-0472">Membrane</keyword>
<dbReference type="EMBL" id="JGZU01000009">
    <property type="protein sequence ID" value="KFJ06153.1"/>
    <property type="molecule type" value="Genomic_DNA"/>
</dbReference>
<dbReference type="InterPro" id="IPR000462">
    <property type="entry name" value="CDP-OH_P_trans"/>
</dbReference>
<evidence type="ECO:0000313" key="13">
    <source>
        <dbReference type="EMBL" id="KFJ06153.1"/>
    </source>
</evidence>
<dbReference type="GO" id="GO:0000287">
    <property type="term" value="F:magnesium ion binding"/>
    <property type="evidence" value="ECO:0007669"/>
    <property type="project" value="UniProtKB-UniRule"/>
</dbReference>
<feature type="transmembrane region" description="Helical" evidence="12">
    <location>
        <begin position="20"/>
        <end position="45"/>
    </location>
</feature>
<keyword evidence="12" id="KW-0479">Metal-binding</keyword>
<evidence type="ECO:0000256" key="2">
    <source>
        <dbReference type="ARBA" id="ARBA00004805"/>
    </source>
</evidence>
<evidence type="ECO:0000256" key="10">
    <source>
        <dbReference type="ARBA" id="ARBA00033137"/>
    </source>
</evidence>
<feature type="binding site" evidence="12">
    <location>
        <begin position="28"/>
        <end position="31"/>
    </location>
    <ligand>
        <name>a CDP-1,2-diacyl-sn-glycerol</name>
        <dbReference type="ChEBI" id="CHEBI:58332"/>
    </ligand>
</feature>
<evidence type="ECO:0000256" key="9">
    <source>
        <dbReference type="ARBA" id="ARBA00024082"/>
    </source>
</evidence>
<feature type="transmembrane region" description="Helical" evidence="12">
    <location>
        <begin position="127"/>
        <end position="148"/>
    </location>
</feature>
<accession>A0A087EEF2</accession>
<dbReference type="Gene3D" id="1.20.120.1760">
    <property type="match status" value="1"/>
</dbReference>
<dbReference type="RefSeq" id="WP_026641874.1">
    <property type="nucleotide sequence ID" value="NZ_JAXEUP010000070.1"/>
</dbReference>
<feature type="transmembrane region" description="Helical" evidence="12">
    <location>
        <begin position="51"/>
        <end position="76"/>
    </location>
</feature>
<comment type="function">
    <text evidence="12">Catalyzes the conjugation of the 1'-hydroxyl group of D-myo-inositol-3-phosphate (also named L-myo-inositol-1-phosphate) with a lipid tail of cytidine diphosphate diacylglycerol (CDP-DAG), forming phosphatidylinositol phosphate (PIP) and CMP. PIP is a precursor of phosphatidylinositol (PI) which is an essential lipid required for cell wall formation.</text>
</comment>
<dbReference type="EC" id="2.7.8.-" evidence="12"/>
<dbReference type="eggNOG" id="COG0558">
    <property type="taxonomic scope" value="Bacteria"/>
</dbReference>
<dbReference type="AlphaFoldDB" id="A0A087EEF2"/>
<feature type="binding site" evidence="12">
    <location>
        <position position="69"/>
    </location>
    <ligand>
        <name>a CDP-1,2-diacyl-sn-glycerol</name>
        <dbReference type="ChEBI" id="CHEBI:58332"/>
    </ligand>
</feature>
<dbReference type="GO" id="GO:0016780">
    <property type="term" value="F:phosphotransferase activity, for other substituted phosphate groups"/>
    <property type="evidence" value="ECO:0007669"/>
    <property type="project" value="UniProtKB-UniRule"/>
</dbReference>
<dbReference type="NCBIfam" id="NF045883">
    <property type="entry name" value="PIPSynth"/>
    <property type="match status" value="1"/>
</dbReference>
<feature type="binding site" evidence="12">
    <location>
        <position position="90"/>
    </location>
    <ligand>
        <name>Mg(2+)</name>
        <dbReference type="ChEBI" id="CHEBI:18420"/>
        <label>2</label>
    </ligand>
</feature>
<evidence type="ECO:0000256" key="11">
    <source>
        <dbReference type="ARBA" id="ARBA00048865"/>
    </source>
</evidence>
<keyword evidence="14" id="KW-1185">Reference proteome</keyword>
<dbReference type="STRING" id="356829.BITS_1022"/>
<dbReference type="OrthoDB" id="116551at2"/>
<dbReference type="InterPro" id="IPR043130">
    <property type="entry name" value="CDP-OH_PTrfase_TM_dom"/>
</dbReference>
<dbReference type="InterPro" id="IPR044268">
    <property type="entry name" value="PIP_synthase_PgsA1"/>
</dbReference>
<comment type="catalytic activity">
    <reaction evidence="8 12">
        <text>1,2-di-(9Z-octadecenoyl)-sn-glycero-3-cytidine-5'-diphosphate + 1D-myo-inositol 3-phosphate = 1,2-di-(9Z-octadecenoyl)-sn-glycero-3-phospho-(1D-myo-inositol-3-phosphate) + CMP + H(+)</text>
        <dbReference type="Rhea" id="RHEA:61216"/>
        <dbReference type="ChEBI" id="CHEBI:15378"/>
        <dbReference type="ChEBI" id="CHEBI:58401"/>
        <dbReference type="ChEBI" id="CHEBI:60377"/>
        <dbReference type="ChEBI" id="CHEBI:85356"/>
        <dbReference type="ChEBI" id="CHEBI:144472"/>
    </reaction>
</comment>
<evidence type="ECO:0000256" key="12">
    <source>
        <dbReference type="HAMAP-Rule" id="MF_02241"/>
    </source>
</evidence>
<dbReference type="Pfam" id="PF01066">
    <property type="entry name" value="CDP-OH_P_transf"/>
    <property type="match status" value="1"/>
</dbReference>
<feature type="binding site" evidence="12">
    <location>
        <position position="65"/>
    </location>
    <ligand>
        <name>Mg(2+)</name>
        <dbReference type="ChEBI" id="CHEBI:18420"/>
        <label>1</label>
    </ligand>
</feature>
<comment type="subcellular location">
    <subcellularLocation>
        <location evidence="12">Cell membrane</location>
        <topology evidence="12">Multi-pass membrane protein</topology>
    </subcellularLocation>
    <subcellularLocation>
        <location evidence="1">Endomembrane system</location>
        <topology evidence="1">Multi-pass membrane protein</topology>
    </subcellularLocation>
</comment>
<evidence type="ECO:0000256" key="4">
    <source>
        <dbReference type="ARBA" id="ARBA00011738"/>
    </source>
</evidence>
<comment type="similarity">
    <text evidence="3 12">Belongs to the CDP-alcohol phosphatidyltransferase class-I family.</text>
</comment>
<evidence type="ECO:0000256" key="7">
    <source>
        <dbReference type="ARBA" id="ARBA00023136"/>
    </source>
</evidence>
<evidence type="ECO:0000256" key="1">
    <source>
        <dbReference type="ARBA" id="ARBA00004127"/>
    </source>
</evidence>
<gene>
    <name evidence="13" type="ORF">BITS_1022</name>
</gene>
<organism evidence="13 14">
    <name type="scientific">Bifidobacterium tsurumiense</name>
    <dbReference type="NCBI Taxonomy" id="356829"/>
    <lineage>
        <taxon>Bacteria</taxon>
        <taxon>Bacillati</taxon>
        <taxon>Actinomycetota</taxon>
        <taxon>Actinomycetes</taxon>
        <taxon>Bifidobacteriales</taxon>
        <taxon>Bifidobacteriaceae</taxon>
        <taxon>Bifidobacterium</taxon>
    </lineage>
</organism>